<dbReference type="AlphaFoldDB" id="C7ZEJ1"/>
<dbReference type="InParanoid" id="C7ZEJ1"/>
<proteinExistence type="predicted"/>
<evidence type="ECO:0000313" key="4">
    <source>
        <dbReference type="Proteomes" id="UP000005206"/>
    </source>
</evidence>
<dbReference type="EMBL" id="GG698921">
    <property type="protein sequence ID" value="EEU37705.1"/>
    <property type="molecule type" value="Genomic_DNA"/>
</dbReference>
<feature type="compositionally biased region" description="Low complexity" evidence="1">
    <location>
        <begin position="106"/>
        <end position="116"/>
    </location>
</feature>
<feature type="chain" id="PRO_5002988772" evidence="2">
    <location>
        <begin position="20"/>
        <end position="174"/>
    </location>
</feature>
<evidence type="ECO:0000256" key="1">
    <source>
        <dbReference type="SAM" id="MobiDB-lite"/>
    </source>
</evidence>
<gene>
    <name evidence="3" type="ORF">NECHADRAFT_106525</name>
</gene>
<protein>
    <submittedName>
        <fullName evidence="3">Uncharacterized protein</fullName>
    </submittedName>
</protein>
<dbReference type="GeneID" id="9669303"/>
<feature type="signal peptide" evidence="2">
    <location>
        <begin position="1"/>
        <end position="19"/>
    </location>
</feature>
<dbReference type="OrthoDB" id="5088079at2759"/>
<feature type="region of interest" description="Disordered" evidence="1">
    <location>
        <begin position="95"/>
        <end position="124"/>
    </location>
</feature>
<dbReference type="RefSeq" id="XP_003043418.1">
    <property type="nucleotide sequence ID" value="XM_003043372.1"/>
</dbReference>
<organism evidence="3 4">
    <name type="scientific">Fusarium vanettenii (strain ATCC MYA-4622 / CBS 123669 / FGSC 9596 / NRRL 45880 / 77-13-4)</name>
    <name type="common">Fusarium solani subsp. pisi</name>
    <dbReference type="NCBI Taxonomy" id="660122"/>
    <lineage>
        <taxon>Eukaryota</taxon>
        <taxon>Fungi</taxon>
        <taxon>Dikarya</taxon>
        <taxon>Ascomycota</taxon>
        <taxon>Pezizomycotina</taxon>
        <taxon>Sordariomycetes</taxon>
        <taxon>Hypocreomycetidae</taxon>
        <taxon>Hypocreales</taxon>
        <taxon>Nectriaceae</taxon>
        <taxon>Fusarium</taxon>
        <taxon>Fusarium solani species complex</taxon>
        <taxon>Fusarium vanettenii</taxon>
    </lineage>
</organism>
<evidence type="ECO:0000256" key="2">
    <source>
        <dbReference type="SAM" id="SignalP"/>
    </source>
</evidence>
<accession>C7ZEJ1</accession>
<reference evidence="3 4" key="1">
    <citation type="journal article" date="2009" name="PLoS Genet.">
        <title>The genome of Nectria haematococca: contribution of supernumerary chromosomes to gene expansion.</title>
        <authorList>
            <person name="Coleman J.J."/>
            <person name="Rounsley S.D."/>
            <person name="Rodriguez-Carres M."/>
            <person name="Kuo A."/>
            <person name="Wasmann C.C."/>
            <person name="Grimwood J."/>
            <person name="Schmutz J."/>
            <person name="Taga M."/>
            <person name="White G.J."/>
            <person name="Zhou S."/>
            <person name="Schwartz D.C."/>
            <person name="Freitag M."/>
            <person name="Ma L.J."/>
            <person name="Danchin E.G."/>
            <person name="Henrissat B."/>
            <person name="Coutinho P.M."/>
            <person name="Nelson D.R."/>
            <person name="Straney D."/>
            <person name="Napoli C.A."/>
            <person name="Barker B.M."/>
            <person name="Gribskov M."/>
            <person name="Rep M."/>
            <person name="Kroken S."/>
            <person name="Molnar I."/>
            <person name="Rensing C."/>
            <person name="Kennell J.C."/>
            <person name="Zamora J."/>
            <person name="Farman M.L."/>
            <person name="Selker E.U."/>
            <person name="Salamov A."/>
            <person name="Shapiro H."/>
            <person name="Pangilinan J."/>
            <person name="Lindquist E."/>
            <person name="Lamers C."/>
            <person name="Grigoriev I.V."/>
            <person name="Geiser D.M."/>
            <person name="Covert S.F."/>
            <person name="Temporini E."/>
            <person name="Vanetten H.D."/>
        </authorList>
    </citation>
    <scope>NUCLEOTIDE SEQUENCE [LARGE SCALE GENOMIC DNA]</scope>
    <source>
        <strain evidence="4">ATCC MYA-4622 / CBS 123669 / FGSC 9596 / NRRL 45880 / 77-13-4</strain>
    </source>
</reference>
<dbReference type="VEuPathDB" id="FungiDB:NECHADRAFT_106525"/>
<evidence type="ECO:0000313" key="3">
    <source>
        <dbReference type="EMBL" id="EEU37705.1"/>
    </source>
</evidence>
<dbReference type="KEGG" id="nhe:NECHADRAFT_106525"/>
<dbReference type="Proteomes" id="UP000005206">
    <property type="component" value="Chromosome 12"/>
</dbReference>
<sequence>MKVTAAVTILAFAANTVMAVPVAPREEAGIFDAVKTGLDAAGNIFGTGIGSAASLFGMAFDGAICTIDSFFGGRRPTCGGRATLGNNGKITATTTTTKGDTKGDTKGNTNTNTNTNVNQESNDDSFSFKYSTEEDGRLKVTIIPDAKGKSQCVTIVKKEGEIKDIIAREADKCL</sequence>
<name>C7ZEJ1_FUSV7</name>
<dbReference type="HOGENOM" id="CLU_1540468_0_0_1"/>
<keyword evidence="4" id="KW-1185">Reference proteome</keyword>
<keyword evidence="2" id="KW-0732">Signal</keyword>